<name>A0A1W1Y5R6_9BURK</name>
<evidence type="ECO:0000313" key="2">
    <source>
        <dbReference type="Proteomes" id="UP000192708"/>
    </source>
</evidence>
<proteinExistence type="predicted"/>
<dbReference type="AlphaFoldDB" id="A0A1W1Y5R6"/>
<evidence type="ECO:0000313" key="1">
    <source>
        <dbReference type="EMBL" id="SMC31171.1"/>
    </source>
</evidence>
<dbReference type="EMBL" id="FWXJ01000001">
    <property type="protein sequence ID" value="SMC31171.1"/>
    <property type="molecule type" value="Genomic_DNA"/>
</dbReference>
<sequence>MFNDSIFLQKISYELDEYLLFKSIENLSYSEYMNYRNDYLQFAVINDLIKTDTPEAKKMYWSRIIQHIKNEYGFVPPVSTSKSAIEKRYQRMG</sequence>
<organism evidence="1 2">
    <name type="scientific">Polynucleobacter kasalickyi</name>
    <dbReference type="NCBI Taxonomy" id="1938817"/>
    <lineage>
        <taxon>Bacteria</taxon>
        <taxon>Pseudomonadati</taxon>
        <taxon>Pseudomonadota</taxon>
        <taxon>Betaproteobacteria</taxon>
        <taxon>Burkholderiales</taxon>
        <taxon>Burkholderiaceae</taxon>
        <taxon>Polynucleobacter</taxon>
    </lineage>
</organism>
<reference evidence="1 2" key="1">
    <citation type="submission" date="2017-04" db="EMBL/GenBank/DDBJ databases">
        <authorList>
            <person name="Afonso C.L."/>
            <person name="Miller P.J."/>
            <person name="Scott M.A."/>
            <person name="Spackman E."/>
            <person name="Goraichik I."/>
            <person name="Dimitrov K.M."/>
            <person name="Suarez D.L."/>
            <person name="Swayne D.E."/>
        </authorList>
    </citation>
    <scope>NUCLEOTIDE SEQUENCE [LARGE SCALE GENOMIC DNA]</scope>
    <source>
        <strain evidence="1 2">VK13</strain>
    </source>
</reference>
<protein>
    <submittedName>
        <fullName evidence="1">Uncharacterized protein</fullName>
    </submittedName>
</protein>
<keyword evidence="2" id="KW-1185">Reference proteome</keyword>
<accession>A0A1W1Y5R6</accession>
<dbReference type="Proteomes" id="UP000192708">
    <property type="component" value="Unassembled WGS sequence"/>
</dbReference>
<gene>
    <name evidence="1" type="ORF">SAMN06296008_101402</name>
</gene>